<protein>
    <submittedName>
        <fullName evidence="8">MATE family efflux transporter</fullName>
    </submittedName>
</protein>
<evidence type="ECO:0000256" key="5">
    <source>
        <dbReference type="ARBA" id="ARBA00023136"/>
    </source>
</evidence>
<dbReference type="InterPro" id="IPR051327">
    <property type="entry name" value="MATE_MepA_subfamily"/>
</dbReference>
<comment type="caution">
    <text evidence="8">The sequence shown here is derived from an EMBL/GenBank/DDBJ whole genome shotgun (WGS) entry which is preliminary data.</text>
</comment>
<organism evidence="8 9">
    <name type="scientific">Limosilactobacillus reuteri</name>
    <name type="common">Lactobacillus reuteri</name>
    <dbReference type="NCBI Taxonomy" id="1598"/>
    <lineage>
        <taxon>Bacteria</taxon>
        <taxon>Bacillati</taxon>
        <taxon>Bacillota</taxon>
        <taxon>Bacilli</taxon>
        <taxon>Lactobacillales</taxon>
        <taxon>Lactobacillaceae</taxon>
        <taxon>Limosilactobacillus</taxon>
    </lineage>
</organism>
<dbReference type="RefSeq" id="WP_003675728.1">
    <property type="nucleotide sequence ID" value="NZ_CAKMAY010000001.1"/>
</dbReference>
<reference evidence="7 10" key="2">
    <citation type="submission" date="2020-04" db="EMBL/GenBank/DDBJ databases">
        <authorList>
            <person name="Hitch T.C.A."/>
            <person name="Wylensek D."/>
            <person name="Clavel T."/>
        </authorList>
    </citation>
    <scope>NUCLEOTIDE SEQUENCE [LARGE SCALE GENOMIC DNA]</scope>
    <source>
        <strain evidence="7 10">WCA-386-APC-4I</strain>
    </source>
</reference>
<evidence type="ECO:0000256" key="2">
    <source>
        <dbReference type="ARBA" id="ARBA00022475"/>
    </source>
</evidence>
<accession>A0A1V4FLR9</accession>
<name>A0A1V4FLR9_LIMRT</name>
<evidence type="ECO:0000256" key="6">
    <source>
        <dbReference type="SAM" id="Phobius"/>
    </source>
</evidence>
<dbReference type="GO" id="GO:0015297">
    <property type="term" value="F:antiporter activity"/>
    <property type="evidence" value="ECO:0007669"/>
    <property type="project" value="InterPro"/>
</dbReference>
<feature type="transmembrane region" description="Helical" evidence="6">
    <location>
        <begin position="183"/>
        <end position="202"/>
    </location>
</feature>
<dbReference type="PANTHER" id="PTHR43823:SF3">
    <property type="entry name" value="MULTIDRUG EXPORT PROTEIN MEPA"/>
    <property type="match status" value="1"/>
</dbReference>
<keyword evidence="2" id="KW-1003">Cell membrane</keyword>
<dbReference type="Pfam" id="PF01554">
    <property type="entry name" value="MatE"/>
    <property type="match status" value="2"/>
</dbReference>
<dbReference type="Proteomes" id="UP000587270">
    <property type="component" value="Unassembled WGS sequence"/>
</dbReference>
<dbReference type="GO" id="GO:0042910">
    <property type="term" value="F:xenobiotic transmembrane transporter activity"/>
    <property type="evidence" value="ECO:0007669"/>
    <property type="project" value="InterPro"/>
</dbReference>
<keyword evidence="4 6" id="KW-1133">Transmembrane helix</keyword>
<dbReference type="AlphaFoldDB" id="A0A1V4FLR9"/>
<reference evidence="8 9" key="1">
    <citation type="submission" date="2017-03" db="EMBL/GenBank/DDBJ databases">
        <title>Antibiotic resistance of probiotic microorganisms.</title>
        <authorList>
            <person name="Sanudo A.I."/>
            <person name="Olivares M."/>
            <person name="Banuelos O."/>
        </authorList>
    </citation>
    <scope>NUCLEOTIDE SEQUENCE [LARGE SCALE GENOMIC DNA]</scope>
    <source>
        <strain evidence="8 9">CECT8605</strain>
    </source>
</reference>
<dbReference type="InterPro" id="IPR002528">
    <property type="entry name" value="MATE_fam"/>
</dbReference>
<feature type="transmembrane region" description="Helical" evidence="6">
    <location>
        <begin position="431"/>
        <end position="450"/>
    </location>
</feature>
<evidence type="ECO:0000313" key="7">
    <source>
        <dbReference type="EMBL" id="NME22993.1"/>
    </source>
</evidence>
<evidence type="ECO:0000313" key="9">
    <source>
        <dbReference type="Proteomes" id="UP000189795"/>
    </source>
</evidence>
<dbReference type="GO" id="GO:0005886">
    <property type="term" value="C:plasma membrane"/>
    <property type="evidence" value="ECO:0007669"/>
    <property type="project" value="UniProtKB-SubCell"/>
</dbReference>
<evidence type="ECO:0000256" key="3">
    <source>
        <dbReference type="ARBA" id="ARBA00022692"/>
    </source>
</evidence>
<keyword evidence="5 6" id="KW-0472">Membrane</keyword>
<feature type="transmembrane region" description="Helical" evidence="6">
    <location>
        <begin position="408"/>
        <end position="425"/>
    </location>
</feature>
<proteinExistence type="predicted"/>
<feature type="transmembrane region" description="Helical" evidence="6">
    <location>
        <begin position="373"/>
        <end position="396"/>
    </location>
</feature>
<evidence type="ECO:0000313" key="8">
    <source>
        <dbReference type="EMBL" id="OPG88278.1"/>
    </source>
</evidence>
<feature type="transmembrane region" description="Helical" evidence="6">
    <location>
        <begin position="208"/>
        <end position="226"/>
    </location>
</feature>
<dbReference type="PANTHER" id="PTHR43823">
    <property type="entry name" value="SPORULATION PROTEIN YKVU"/>
    <property type="match status" value="1"/>
</dbReference>
<feature type="transmembrane region" description="Helical" evidence="6">
    <location>
        <begin position="253"/>
        <end position="272"/>
    </location>
</feature>
<feature type="transmembrane region" description="Helical" evidence="6">
    <location>
        <begin position="333"/>
        <end position="353"/>
    </location>
</feature>
<gene>
    <name evidence="8" type="ORF">B5D07_06395</name>
    <name evidence="7" type="ORF">HF865_09960</name>
</gene>
<dbReference type="Proteomes" id="UP000189795">
    <property type="component" value="Unassembled WGS sequence"/>
</dbReference>
<feature type="transmembrane region" description="Helical" evidence="6">
    <location>
        <begin position="39"/>
        <end position="65"/>
    </location>
</feature>
<keyword evidence="3 6" id="KW-0812">Transmembrane</keyword>
<feature type="transmembrane region" description="Helical" evidence="6">
    <location>
        <begin position="284"/>
        <end position="312"/>
    </location>
</feature>
<feature type="transmembrane region" description="Helical" evidence="6">
    <location>
        <begin position="149"/>
        <end position="171"/>
    </location>
</feature>
<evidence type="ECO:0000256" key="1">
    <source>
        <dbReference type="ARBA" id="ARBA00004651"/>
    </source>
</evidence>
<feature type="transmembrane region" description="Helical" evidence="6">
    <location>
        <begin position="77"/>
        <end position="95"/>
    </location>
</feature>
<comment type="subcellular location">
    <subcellularLocation>
        <location evidence="1">Cell membrane</location>
        <topology evidence="1">Multi-pass membrane protein</topology>
    </subcellularLocation>
</comment>
<evidence type="ECO:0000313" key="10">
    <source>
        <dbReference type="Proteomes" id="UP000587270"/>
    </source>
</evidence>
<evidence type="ECO:0000256" key="4">
    <source>
        <dbReference type="ARBA" id="ARBA00022989"/>
    </source>
</evidence>
<sequence>MLLKQASNWEDGSKFCGGFNMDSPMSITKEVRHYVVRNVVATLGMSMYVIIDTLFISIAAGALGLTTLNLVLPLFNVFNGTGLLLGVGGATIFSLNKVMYPERIKSLFSQLMIFAFTFGLILAILLNIFATPVVDFLGADDATRQMAIVYLRIISWSGPLYMVNYIAINFIRNDGNPTLTMKATLTETLSVILIDWFFIFGMGLKLEGAALAVLFSPAISLVVLSFHRKFAGRQLEWHWVVPHLRNIWRSARLGVASALNELSTGVSIYFFNHVLLQLANNYAVAAYGVISNIAIVVLAIANGVALGVQPLASREFGKHEYKNVSMTLKNGMLITLFLAIISFIILITFKHPIIEVFNTSHSGQLLAYASVGLPIYFTSVFFSALNLLFILFLTAIGSARASFSLSILRGYIILLPAIFILAKVAGINGVWAAVPFTEFIITCIGGIIIYQRLKKLNKE</sequence>
<feature type="transmembrane region" description="Helical" evidence="6">
    <location>
        <begin position="107"/>
        <end position="129"/>
    </location>
</feature>
<dbReference type="EMBL" id="JABAFN010000055">
    <property type="protein sequence ID" value="NME22993.1"/>
    <property type="molecule type" value="Genomic_DNA"/>
</dbReference>
<dbReference type="EMBL" id="MWVS01000069">
    <property type="protein sequence ID" value="OPG88278.1"/>
    <property type="molecule type" value="Genomic_DNA"/>
</dbReference>